<evidence type="ECO:0000256" key="3">
    <source>
        <dbReference type="RuleBase" id="RU003682"/>
    </source>
</evidence>
<dbReference type="InterPro" id="IPR027443">
    <property type="entry name" value="IPNS-like_sf"/>
</dbReference>
<dbReference type="Pfam" id="PF03171">
    <property type="entry name" value="2OG-FeII_Oxy"/>
    <property type="match status" value="1"/>
</dbReference>
<dbReference type="InterPro" id="IPR005123">
    <property type="entry name" value="Oxoglu/Fe-dep_dioxygenase_dom"/>
</dbReference>
<dbReference type="OrthoDB" id="21825at2"/>
<dbReference type="RefSeq" id="WP_110480899.1">
    <property type="nucleotide sequence ID" value="NZ_CP024988.1"/>
</dbReference>
<dbReference type="KEGG" id="cpre:Csp1_03110"/>
<keyword evidence="3" id="KW-0479">Metal-binding</keyword>
<evidence type="ECO:0000259" key="5">
    <source>
        <dbReference type="PROSITE" id="PS51471"/>
    </source>
</evidence>
<evidence type="ECO:0000313" key="7">
    <source>
        <dbReference type="Proteomes" id="UP000247696"/>
    </source>
</evidence>
<dbReference type="PANTHER" id="PTHR47990">
    <property type="entry name" value="2-OXOGLUTARATE (2OG) AND FE(II)-DEPENDENT OXYGENASE SUPERFAMILY PROTEIN-RELATED"/>
    <property type="match status" value="1"/>
</dbReference>
<gene>
    <name evidence="6" type="primary">efe</name>
    <name evidence="6" type="ORF">Csp1_03110</name>
</gene>
<dbReference type="GO" id="GO:0102276">
    <property type="term" value="F:2-oxoglutarate oxygenase/decarboxylase (ethylene-forming) activity"/>
    <property type="evidence" value="ECO:0007669"/>
    <property type="project" value="UniProtKB-EC"/>
</dbReference>
<feature type="region of interest" description="Disordered" evidence="4">
    <location>
        <begin position="1"/>
        <end position="31"/>
    </location>
</feature>
<keyword evidence="3 6" id="KW-0560">Oxidoreductase</keyword>
<dbReference type="STRING" id="1737425.GCA_900049755_02336"/>
<comment type="similarity">
    <text evidence="3">Belongs to the iron/ascorbate-dependent oxidoreductase family.</text>
</comment>
<dbReference type="EC" id="1.13.12.19" evidence="6"/>
<keyword evidence="2" id="KW-0045">Antibiotic biosynthesis</keyword>
<keyword evidence="3" id="KW-0408">Iron</keyword>
<dbReference type="InterPro" id="IPR050231">
    <property type="entry name" value="Iron_ascorbate_oxido_reductase"/>
</dbReference>
<protein>
    <submittedName>
        <fullName evidence="6">2-oxoglutarate-dependent ethylene/succinate-forming enzyme</fullName>
        <ecNumber evidence="6">1.13.12.19</ecNumber>
    </submittedName>
</protein>
<organism evidence="6 7">
    <name type="scientific">Corynebacterium provencense</name>
    <dbReference type="NCBI Taxonomy" id="1737425"/>
    <lineage>
        <taxon>Bacteria</taxon>
        <taxon>Bacillati</taxon>
        <taxon>Actinomycetota</taxon>
        <taxon>Actinomycetes</taxon>
        <taxon>Mycobacteriales</taxon>
        <taxon>Corynebacteriaceae</taxon>
        <taxon>Corynebacterium</taxon>
    </lineage>
</organism>
<evidence type="ECO:0000256" key="2">
    <source>
        <dbReference type="ARBA" id="ARBA00023194"/>
    </source>
</evidence>
<dbReference type="PRINTS" id="PR00682">
    <property type="entry name" value="IPNSYNTHASE"/>
</dbReference>
<dbReference type="Pfam" id="PF14226">
    <property type="entry name" value="DIOX_N"/>
    <property type="match status" value="1"/>
</dbReference>
<sequence length="385" mass="42211">MDTGEEHLSPGKTVPGTPDTTQEAHTTGRGAFRVPVVDISPWTGAGTEAGTDDRRERVAREVDTAAREVGFIQVTGHGIDSRTWDGLADALDAFFLRDLELKKKVATPPEINRGYSPPKSERLSLSLGVESADGMNDFFEAFNIGVQASDFPDLHLPEADYPANVWPQETDGGMAVFRENLERWFSEAQRVARTLTDIFEVALEVPRGTLAELTDHSIDVLRTINYALEPGQAVELDGELNGMGEHTDYGIVTVLWADRVEGLQVLGEDGGWHDVMPDPGALLVNLGDVTARLTNDRWKSTLHRVKPPVVDGTIRRRRSAAFFHDGNVDAVVGPLPGTVDEDRPARYRPMTVGEHVARKLAGSRALELNDTDTMSEAQRVLASKR</sequence>
<evidence type="ECO:0000256" key="4">
    <source>
        <dbReference type="SAM" id="MobiDB-lite"/>
    </source>
</evidence>
<keyword evidence="7" id="KW-1185">Reference proteome</keyword>
<dbReference type="PROSITE" id="PS51471">
    <property type="entry name" value="FE2OG_OXY"/>
    <property type="match status" value="1"/>
</dbReference>
<dbReference type="InterPro" id="IPR044861">
    <property type="entry name" value="IPNS-like_FE2OG_OXY"/>
</dbReference>
<dbReference type="Proteomes" id="UP000247696">
    <property type="component" value="Chromosome"/>
</dbReference>
<dbReference type="EMBL" id="CP024988">
    <property type="protein sequence ID" value="AWT25137.1"/>
    <property type="molecule type" value="Genomic_DNA"/>
</dbReference>
<reference evidence="7" key="1">
    <citation type="submission" date="2017-11" db="EMBL/GenBank/DDBJ databases">
        <title>Otitis media/interna in a cat caused by the recently described species Corynebacterium provencense.</title>
        <authorList>
            <person name="Kittl S."/>
            <person name="Brodard I."/>
            <person name="Rychener L."/>
            <person name="Jores J."/>
            <person name="Roosje P."/>
            <person name="Gobeli Brawand S."/>
        </authorList>
    </citation>
    <scope>NUCLEOTIDE SEQUENCE [LARGE SCALE GENOMIC DNA]</scope>
    <source>
        <strain evidence="7">17KM38</strain>
    </source>
</reference>
<evidence type="ECO:0000313" key="6">
    <source>
        <dbReference type="EMBL" id="AWT25137.1"/>
    </source>
</evidence>
<dbReference type="AlphaFoldDB" id="A0A2Z3YSX1"/>
<comment type="pathway">
    <text evidence="1">Antibiotic biosynthesis.</text>
</comment>
<dbReference type="InterPro" id="IPR026992">
    <property type="entry name" value="DIOX_N"/>
</dbReference>
<proteinExistence type="inferred from homology"/>
<name>A0A2Z3YSX1_9CORY</name>
<feature type="domain" description="Fe2OG dioxygenase" evidence="5">
    <location>
        <begin position="217"/>
        <end position="326"/>
    </location>
</feature>
<dbReference type="GO" id="GO:0017000">
    <property type="term" value="P:antibiotic biosynthetic process"/>
    <property type="evidence" value="ECO:0007669"/>
    <property type="project" value="UniProtKB-KW"/>
</dbReference>
<dbReference type="Gene3D" id="2.60.120.330">
    <property type="entry name" value="B-lactam Antibiotic, Isopenicillin N Synthase, Chain"/>
    <property type="match status" value="1"/>
</dbReference>
<accession>A0A2Z3YSX1</accession>
<evidence type="ECO:0000256" key="1">
    <source>
        <dbReference type="ARBA" id="ARBA00004792"/>
    </source>
</evidence>
<dbReference type="GO" id="GO:0046872">
    <property type="term" value="F:metal ion binding"/>
    <property type="evidence" value="ECO:0007669"/>
    <property type="project" value="UniProtKB-KW"/>
</dbReference>
<dbReference type="SUPFAM" id="SSF51197">
    <property type="entry name" value="Clavaminate synthase-like"/>
    <property type="match status" value="1"/>
</dbReference>